<evidence type="ECO:0000313" key="2">
    <source>
        <dbReference type="Proteomes" id="UP000264071"/>
    </source>
</evidence>
<comment type="caution">
    <text evidence="1">The sequence shown here is derived from an EMBL/GenBank/DDBJ whole genome shotgun (WGS) entry which is preliminary data.</text>
</comment>
<reference evidence="1 2" key="1">
    <citation type="journal article" date="2018" name="Nat. Biotechnol.">
        <title>A standardized bacterial taxonomy based on genome phylogeny substantially revises the tree of life.</title>
        <authorList>
            <person name="Parks D.H."/>
            <person name="Chuvochina M."/>
            <person name="Waite D.W."/>
            <person name="Rinke C."/>
            <person name="Skarshewski A."/>
            <person name="Chaumeil P.A."/>
            <person name="Hugenholtz P."/>
        </authorList>
    </citation>
    <scope>NUCLEOTIDE SEQUENCE [LARGE SCALE GENOMIC DNA]</scope>
    <source>
        <strain evidence="1">UBA8844</strain>
    </source>
</reference>
<dbReference type="AlphaFoldDB" id="A0A3D4V9G0"/>
<organism evidence="1 2">
    <name type="scientific">Gemmatimonas aurantiaca</name>
    <dbReference type="NCBI Taxonomy" id="173480"/>
    <lineage>
        <taxon>Bacteria</taxon>
        <taxon>Pseudomonadati</taxon>
        <taxon>Gemmatimonadota</taxon>
        <taxon>Gemmatimonadia</taxon>
        <taxon>Gemmatimonadales</taxon>
        <taxon>Gemmatimonadaceae</taxon>
        <taxon>Gemmatimonas</taxon>
    </lineage>
</organism>
<proteinExistence type="predicted"/>
<evidence type="ECO:0000313" key="1">
    <source>
        <dbReference type="EMBL" id="HCT57763.1"/>
    </source>
</evidence>
<protein>
    <recommendedName>
        <fullName evidence="3">Zinc ribbon domain-containing protein</fullName>
    </recommendedName>
</protein>
<dbReference type="EMBL" id="DPIY01000010">
    <property type="protein sequence ID" value="HCT57763.1"/>
    <property type="molecule type" value="Genomic_DNA"/>
</dbReference>
<sequence length="82" mass="8545">MPIYVYETLPEAQGEAPERFEVRQAMSEAPLTAHPESGRPVRRVLSGGLVTFTNGASGDSCAMPSGRGLPAMGCGAGNCCMN</sequence>
<name>A0A3D4V9G0_9BACT</name>
<dbReference type="Proteomes" id="UP000264071">
    <property type="component" value="Unassembled WGS sequence"/>
</dbReference>
<accession>A0A3D4V9G0</accession>
<evidence type="ECO:0008006" key="3">
    <source>
        <dbReference type="Google" id="ProtNLM"/>
    </source>
</evidence>
<gene>
    <name evidence="1" type="ORF">DGD08_11235</name>
</gene>